<gene>
    <name evidence="1" type="ORF">N177_3937</name>
</gene>
<dbReference type="RefSeq" id="WP_023434046.1">
    <property type="nucleotide sequence ID" value="NZ_AWXZ01000040.1"/>
</dbReference>
<evidence type="ECO:0000313" key="2">
    <source>
        <dbReference type="Proteomes" id="UP000017819"/>
    </source>
</evidence>
<evidence type="ECO:0000313" key="1">
    <source>
        <dbReference type="EMBL" id="ESR22800.1"/>
    </source>
</evidence>
<dbReference type="PATRIC" id="fig|631454.5.peg.3889"/>
<proteinExistence type="predicted"/>
<dbReference type="EMBL" id="AWXZ01000040">
    <property type="protein sequence ID" value="ESR22800.1"/>
    <property type="molecule type" value="Genomic_DNA"/>
</dbReference>
<keyword evidence="2" id="KW-1185">Reference proteome</keyword>
<sequence length="186" mass="18811">MNPFEDDELTVPVRADLSAFEADLVAATRLADRFGTAIGGAFEGAILKGKAFGDVLRELALRLSRLALDAALKPLEQSLSAGILGLVGGALPFARGGAFSGGEVVSQPTLFGLSGGRRGVMGEAGPEAVLPLARGADGRLGVQAGAGGAVTINFNVTSPDAGSFRAAEGQIQALLARAAARGRRNL</sequence>
<dbReference type="AlphaFoldDB" id="V4RHQ6"/>
<protein>
    <submittedName>
        <fullName evidence="1">Phage-related minor tail protein</fullName>
    </submittedName>
</protein>
<dbReference type="OrthoDB" id="8448547at2"/>
<name>V4RHQ6_9HYPH</name>
<dbReference type="eggNOG" id="COG5281">
    <property type="taxonomic scope" value="Bacteria"/>
</dbReference>
<reference evidence="1 2" key="1">
    <citation type="journal article" date="2014" name="Genome Announc.">
        <title>Draft Genome Sequence of Lutibaculum baratangense Strain AMV1T, Isolated from a Mud Volcano in Andamans, India.</title>
        <authorList>
            <person name="Singh A."/>
            <person name="Sreenivas A."/>
            <person name="Sathyanarayana Reddy G."/>
            <person name="Pinnaka A.K."/>
            <person name="Shivaji S."/>
        </authorList>
    </citation>
    <scope>NUCLEOTIDE SEQUENCE [LARGE SCALE GENOMIC DNA]</scope>
    <source>
        <strain evidence="1 2">AMV1</strain>
    </source>
</reference>
<dbReference type="Proteomes" id="UP000017819">
    <property type="component" value="Unassembled WGS sequence"/>
</dbReference>
<organism evidence="1 2">
    <name type="scientific">Lutibaculum baratangense AMV1</name>
    <dbReference type="NCBI Taxonomy" id="631454"/>
    <lineage>
        <taxon>Bacteria</taxon>
        <taxon>Pseudomonadati</taxon>
        <taxon>Pseudomonadota</taxon>
        <taxon>Alphaproteobacteria</taxon>
        <taxon>Hyphomicrobiales</taxon>
        <taxon>Tepidamorphaceae</taxon>
        <taxon>Lutibaculum</taxon>
    </lineage>
</organism>
<accession>V4RHQ6</accession>
<dbReference type="STRING" id="631454.N177_3937"/>
<comment type="caution">
    <text evidence="1">The sequence shown here is derived from an EMBL/GenBank/DDBJ whole genome shotgun (WGS) entry which is preliminary data.</text>
</comment>